<protein>
    <submittedName>
        <fullName evidence="9">NADH dehydrogenase</fullName>
    </submittedName>
</protein>
<feature type="compositionally biased region" description="Pro residues" evidence="6">
    <location>
        <begin position="453"/>
        <end position="467"/>
    </location>
</feature>
<feature type="transmembrane region" description="Helical" evidence="7">
    <location>
        <begin position="339"/>
        <end position="362"/>
    </location>
</feature>
<evidence type="ECO:0000313" key="9">
    <source>
        <dbReference type="EMBL" id="OHV39661.1"/>
    </source>
</evidence>
<dbReference type="Proteomes" id="UP000179769">
    <property type="component" value="Unassembled WGS sequence"/>
</dbReference>
<comment type="caution">
    <text evidence="9">The sequence shown here is derived from an EMBL/GenBank/DDBJ whole genome shotgun (WGS) entry which is preliminary data.</text>
</comment>
<dbReference type="PANTHER" id="PTHR42829:SF2">
    <property type="entry name" value="NADH-UBIQUINONE OXIDOREDUCTASE CHAIN 5"/>
    <property type="match status" value="1"/>
</dbReference>
<feature type="compositionally biased region" description="Low complexity" evidence="6">
    <location>
        <begin position="579"/>
        <end position="630"/>
    </location>
</feature>
<dbReference type="OrthoDB" id="9811798at2"/>
<feature type="transmembrane region" description="Helical" evidence="7">
    <location>
        <begin position="42"/>
        <end position="66"/>
    </location>
</feature>
<proteinExistence type="predicted"/>
<keyword evidence="4 7" id="KW-0472">Membrane</keyword>
<reference evidence="10" key="1">
    <citation type="submission" date="2016-07" db="EMBL/GenBank/DDBJ databases">
        <title>Frankia sp. NRRL B-16219 Genome sequencing.</title>
        <authorList>
            <person name="Ghodhbane-Gtari F."/>
            <person name="Swanson E."/>
            <person name="Gueddou A."/>
            <person name="Louati M."/>
            <person name="Nouioui I."/>
            <person name="Hezbri K."/>
            <person name="Abebe-Akele F."/>
            <person name="Simpson S."/>
            <person name="Morris K."/>
            <person name="Thomas K."/>
            <person name="Gtari M."/>
            <person name="Tisa L.S."/>
        </authorList>
    </citation>
    <scope>NUCLEOTIDE SEQUENCE [LARGE SCALE GENOMIC DNA]</scope>
    <source>
        <strain evidence="10">NRRL B-16219</strain>
    </source>
</reference>
<feature type="transmembrane region" description="Helical" evidence="7">
    <location>
        <begin position="129"/>
        <end position="147"/>
    </location>
</feature>
<evidence type="ECO:0000313" key="10">
    <source>
        <dbReference type="Proteomes" id="UP000179769"/>
    </source>
</evidence>
<dbReference type="PANTHER" id="PTHR42829">
    <property type="entry name" value="NADH-UBIQUINONE OXIDOREDUCTASE CHAIN 5"/>
    <property type="match status" value="1"/>
</dbReference>
<evidence type="ECO:0000256" key="1">
    <source>
        <dbReference type="ARBA" id="ARBA00004127"/>
    </source>
</evidence>
<name>A0A1S1R1R9_9ACTN</name>
<dbReference type="Pfam" id="PF00361">
    <property type="entry name" value="Proton_antipo_M"/>
    <property type="match status" value="1"/>
</dbReference>
<evidence type="ECO:0000256" key="7">
    <source>
        <dbReference type="SAM" id="Phobius"/>
    </source>
</evidence>
<dbReference type="InterPro" id="IPR001750">
    <property type="entry name" value="ND/Mrp_TM"/>
</dbReference>
<keyword evidence="3 7" id="KW-1133">Transmembrane helix</keyword>
<keyword evidence="10" id="KW-1185">Reference proteome</keyword>
<dbReference type="GO" id="GO:0042773">
    <property type="term" value="P:ATP synthesis coupled electron transport"/>
    <property type="evidence" value="ECO:0007669"/>
    <property type="project" value="InterPro"/>
</dbReference>
<feature type="transmembrane region" description="Helical" evidence="7">
    <location>
        <begin position="272"/>
        <end position="288"/>
    </location>
</feature>
<feature type="compositionally biased region" description="Basic and acidic residues" evidence="6">
    <location>
        <begin position="523"/>
        <end position="534"/>
    </location>
</feature>
<feature type="transmembrane region" description="Helical" evidence="7">
    <location>
        <begin position="153"/>
        <end position="171"/>
    </location>
</feature>
<feature type="transmembrane region" description="Helical" evidence="7">
    <location>
        <begin position="238"/>
        <end position="260"/>
    </location>
</feature>
<dbReference type="GO" id="GO:0003954">
    <property type="term" value="F:NADH dehydrogenase activity"/>
    <property type="evidence" value="ECO:0007669"/>
    <property type="project" value="TreeGrafter"/>
</dbReference>
<dbReference type="GO" id="GO:0008137">
    <property type="term" value="F:NADH dehydrogenase (ubiquinone) activity"/>
    <property type="evidence" value="ECO:0007669"/>
    <property type="project" value="InterPro"/>
</dbReference>
<evidence type="ECO:0000256" key="4">
    <source>
        <dbReference type="ARBA" id="ARBA00023136"/>
    </source>
</evidence>
<feature type="transmembrane region" description="Helical" evidence="7">
    <location>
        <begin position="6"/>
        <end position="30"/>
    </location>
</feature>
<dbReference type="AlphaFoldDB" id="A0A1S1R1R9"/>
<evidence type="ECO:0000256" key="2">
    <source>
        <dbReference type="ARBA" id="ARBA00022692"/>
    </source>
</evidence>
<evidence type="ECO:0000256" key="5">
    <source>
        <dbReference type="RuleBase" id="RU000320"/>
    </source>
</evidence>
<dbReference type="InterPro" id="IPR003945">
    <property type="entry name" value="NU5C-like"/>
</dbReference>
<keyword evidence="2 5" id="KW-0812">Transmembrane</keyword>
<dbReference type="EMBL" id="MAXA01000091">
    <property type="protein sequence ID" value="OHV39661.1"/>
    <property type="molecule type" value="Genomic_DNA"/>
</dbReference>
<dbReference type="GO" id="GO:0016020">
    <property type="term" value="C:membrane"/>
    <property type="evidence" value="ECO:0007669"/>
    <property type="project" value="UniProtKB-SubCell"/>
</dbReference>
<organism evidence="9 10">
    <name type="scientific">Parafrankia soli</name>
    <dbReference type="NCBI Taxonomy" id="2599596"/>
    <lineage>
        <taxon>Bacteria</taxon>
        <taxon>Bacillati</taxon>
        <taxon>Actinomycetota</taxon>
        <taxon>Actinomycetes</taxon>
        <taxon>Frankiales</taxon>
        <taxon>Frankiaceae</taxon>
        <taxon>Parafrankia</taxon>
    </lineage>
</organism>
<dbReference type="GO" id="GO:0015990">
    <property type="term" value="P:electron transport coupled proton transport"/>
    <property type="evidence" value="ECO:0007669"/>
    <property type="project" value="TreeGrafter"/>
</dbReference>
<dbReference type="RefSeq" id="WP_071061007.1">
    <property type="nucleotide sequence ID" value="NZ_MAXA01000091.1"/>
</dbReference>
<accession>A0A1S1R1R9</accession>
<feature type="transmembrane region" description="Helical" evidence="7">
    <location>
        <begin position="97"/>
        <end position="117"/>
    </location>
</feature>
<feature type="domain" description="NADH:quinone oxidoreductase/Mrp antiporter transmembrane" evidence="8">
    <location>
        <begin position="146"/>
        <end position="370"/>
    </location>
</feature>
<feature type="transmembrane region" description="Helical" evidence="7">
    <location>
        <begin position="300"/>
        <end position="318"/>
    </location>
</feature>
<evidence type="ECO:0000256" key="3">
    <source>
        <dbReference type="ARBA" id="ARBA00022989"/>
    </source>
</evidence>
<gene>
    <name evidence="9" type="ORF">BBK14_13340</name>
</gene>
<sequence length="888" mass="90238">MTTDPSHPLLAAALITSVAAPGTAVAALAVPMWFGRLRSERIIGMIVAAAFTVSTLACAVLALGLMATGRDTVDASIGPWFGAHGHTFAWSLTADMLSVPFALVAAVLIGLTGAVSARYLHREPGFARFHLLLVLFGTGVELTLVAGELPALFFGWELVGLTSALLIAFFVERPGPVRHGLRAFLTYRAGDAGLLVATVWLGHLAGTAGGDSGGHGGRHGLSWDDVLSSPGATAHAEILGFLLLTAVLGKSALVPVGGWLPRAMEGPTPSSAVFYGAVSIHLGPYLLLRAQPMLDHAPAVRAALVCVGALTALHATLVSRAQSDVKSALAYGSMTQVGLIVAEIGLGLHTLAILHILAHATLRCAQILRSPSALRDSQRLEQALGGQAPVPVSRLGRITPGRWQPRLYRHAFEKGYADVVLRRVGGAAARALTAIDRWQRQAADLIGGRGTDPGPPSPARPPGPPMRPLTGPIKPVEDVPASPTGDASARAAGDLPAGARPRQPADTRAEPPAGAGAGTAPAEPERRPAADPRARHGSGPYGADSYALDFYGPDPCGPDPCGTDNAVPGEAALTTRPIVGETAEPAAGAEVAEVAEASGPQEAPAAAETAGSAGSAEIAEIAEDPACPGAGEHGGPAEESAPVTRPAASSRLPNLRKLPDQALPPAVSRPGAPSRHAEPSAPPWLPGPRPAADDLAPGAAPSDVALSGTARSAAPSDGAPDEHDRPGAADDRGSVSDRSPVTGPGPVDGLETADAPEAVDDPGTVGDPAVDVVGTADAPEAVDGPGTADAAATVDGPEAVDGREATDGPDAVDGPETPGGPETVDGPEAPERPGPGGLARRDDDPATHRLRTRNGSPTVGASRWRHQEDRPRFPADVRPVRPRGGGPW</sequence>
<feature type="region of interest" description="Disordered" evidence="6">
    <location>
        <begin position="445"/>
        <end position="888"/>
    </location>
</feature>
<feature type="compositionally biased region" description="Pro residues" evidence="6">
    <location>
        <begin position="680"/>
        <end position="689"/>
    </location>
</feature>
<feature type="compositionally biased region" description="Basic and acidic residues" evidence="6">
    <location>
        <begin position="865"/>
        <end position="879"/>
    </location>
</feature>
<evidence type="ECO:0000259" key="8">
    <source>
        <dbReference type="Pfam" id="PF00361"/>
    </source>
</evidence>
<dbReference type="PRINTS" id="PR01434">
    <property type="entry name" value="NADHDHGNASE5"/>
</dbReference>
<feature type="compositionally biased region" description="Basic and acidic residues" evidence="6">
    <location>
        <begin position="720"/>
        <end position="735"/>
    </location>
</feature>
<comment type="subcellular location">
    <subcellularLocation>
        <location evidence="1">Endomembrane system</location>
        <topology evidence="1">Multi-pass membrane protein</topology>
    </subcellularLocation>
    <subcellularLocation>
        <location evidence="5">Membrane</location>
        <topology evidence="5">Multi-pass membrane protein</topology>
    </subcellularLocation>
</comment>
<dbReference type="GO" id="GO:0012505">
    <property type="term" value="C:endomembrane system"/>
    <property type="evidence" value="ECO:0007669"/>
    <property type="project" value="UniProtKB-SubCell"/>
</dbReference>
<feature type="compositionally biased region" description="Low complexity" evidence="6">
    <location>
        <begin position="510"/>
        <end position="522"/>
    </location>
</feature>
<evidence type="ECO:0000256" key="6">
    <source>
        <dbReference type="SAM" id="MobiDB-lite"/>
    </source>
</evidence>
<feature type="transmembrane region" description="Helical" evidence="7">
    <location>
        <begin position="183"/>
        <end position="202"/>
    </location>
</feature>